<evidence type="ECO:0000259" key="4">
    <source>
        <dbReference type="PROSITE" id="PS50240"/>
    </source>
</evidence>
<dbReference type="RefSeq" id="XP_017868664.1">
    <property type="nucleotide sequence ID" value="XM_018013175.1"/>
</dbReference>
<keyword evidence="1" id="KW-1015">Disulfide bond</keyword>
<dbReference type="PROSITE" id="PS00134">
    <property type="entry name" value="TRYPSIN_HIS"/>
    <property type="match status" value="1"/>
</dbReference>
<protein>
    <submittedName>
        <fullName evidence="6">Trypsin 3A1</fullName>
    </submittedName>
</protein>
<feature type="signal peptide" evidence="3">
    <location>
        <begin position="1"/>
        <end position="17"/>
    </location>
</feature>
<dbReference type="GeneID" id="108617385"/>
<dbReference type="CDD" id="cd00190">
    <property type="entry name" value="Tryp_SPc"/>
    <property type="match status" value="1"/>
</dbReference>
<sequence>MQRTQLLFFAWLAFAAAQDIATQEQRLLADRDTLDPQDGRIVGGWATKIAHFPHQVSLQKGTRHICGATILAPTLVLTAAHCVLNANEPQDYFIRAGSTKWSSGGSHHRIRRIIPHEHFNLPTHMNNDIALLQLQDPLIFSDNIKPIPIVTPMDDVPTLAQLFVSGWGSTKVEQMATSPLLHYTVIVQMNRDSCARNYFGAATITSTMFCAGSKSGKGDRDSCVGDSGGPLITHVDGRFKLLGIVSWGLGCANAQYPGVYTYVPAYMNWIYQTVQTLT</sequence>
<evidence type="ECO:0000256" key="2">
    <source>
        <dbReference type="RuleBase" id="RU363034"/>
    </source>
</evidence>
<evidence type="ECO:0000313" key="5">
    <source>
        <dbReference type="Proteomes" id="UP000694904"/>
    </source>
</evidence>
<dbReference type="PRINTS" id="PR00722">
    <property type="entry name" value="CHYMOTRYPSIN"/>
</dbReference>
<dbReference type="SUPFAM" id="SSF50494">
    <property type="entry name" value="Trypsin-like serine proteases"/>
    <property type="match status" value="1"/>
</dbReference>
<gene>
    <name evidence="6" type="primary">LOC108617385</name>
</gene>
<dbReference type="InterPro" id="IPR009003">
    <property type="entry name" value="Peptidase_S1_PA"/>
</dbReference>
<keyword evidence="3" id="KW-0732">Signal</keyword>
<feature type="domain" description="Peptidase S1" evidence="4">
    <location>
        <begin position="41"/>
        <end position="275"/>
    </location>
</feature>
<feature type="chain" id="PRO_5045906897" evidence="3">
    <location>
        <begin position="18"/>
        <end position="278"/>
    </location>
</feature>
<dbReference type="Pfam" id="PF00089">
    <property type="entry name" value="Trypsin"/>
    <property type="match status" value="1"/>
</dbReference>
<keyword evidence="2" id="KW-0645">Protease</keyword>
<organism evidence="5 6">
    <name type="scientific">Drosophila arizonae</name>
    <name type="common">Fruit fly</name>
    <dbReference type="NCBI Taxonomy" id="7263"/>
    <lineage>
        <taxon>Eukaryota</taxon>
        <taxon>Metazoa</taxon>
        <taxon>Ecdysozoa</taxon>
        <taxon>Arthropoda</taxon>
        <taxon>Hexapoda</taxon>
        <taxon>Insecta</taxon>
        <taxon>Pterygota</taxon>
        <taxon>Neoptera</taxon>
        <taxon>Endopterygota</taxon>
        <taxon>Diptera</taxon>
        <taxon>Brachycera</taxon>
        <taxon>Muscomorpha</taxon>
        <taxon>Ephydroidea</taxon>
        <taxon>Drosophilidae</taxon>
        <taxon>Drosophila</taxon>
    </lineage>
</organism>
<keyword evidence="5" id="KW-1185">Reference proteome</keyword>
<dbReference type="PANTHER" id="PTHR24252:SF7">
    <property type="entry name" value="HYALIN"/>
    <property type="match status" value="1"/>
</dbReference>
<reference evidence="6" key="3">
    <citation type="submission" date="2025-08" db="UniProtKB">
        <authorList>
            <consortium name="RefSeq"/>
        </authorList>
    </citation>
    <scope>IDENTIFICATION</scope>
    <source>
        <tissue evidence="6">Whole organism</tissue>
    </source>
</reference>
<dbReference type="InterPro" id="IPR033116">
    <property type="entry name" value="TRYPSIN_SER"/>
</dbReference>
<keyword evidence="2" id="KW-0720">Serine protease</keyword>
<evidence type="ECO:0000256" key="3">
    <source>
        <dbReference type="SAM" id="SignalP"/>
    </source>
</evidence>
<dbReference type="Gene3D" id="2.40.10.10">
    <property type="entry name" value="Trypsin-like serine proteases"/>
    <property type="match status" value="1"/>
</dbReference>
<evidence type="ECO:0000256" key="1">
    <source>
        <dbReference type="ARBA" id="ARBA00023157"/>
    </source>
</evidence>
<proteinExistence type="predicted"/>
<dbReference type="SMART" id="SM00020">
    <property type="entry name" value="Tryp_SPc"/>
    <property type="match status" value="1"/>
</dbReference>
<dbReference type="PANTHER" id="PTHR24252">
    <property type="entry name" value="ACROSIN-RELATED"/>
    <property type="match status" value="1"/>
</dbReference>
<dbReference type="InterPro" id="IPR001314">
    <property type="entry name" value="Peptidase_S1A"/>
</dbReference>
<name>A0ABM1PN78_DROAR</name>
<dbReference type="InterPro" id="IPR001254">
    <property type="entry name" value="Trypsin_dom"/>
</dbReference>
<accession>A0ABM1PN78</accession>
<dbReference type="Proteomes" id="UP000694904">
    <property type="component" value="Chromosome 5"/>
</dbReference>
<reference evidence="5" key="1">
    <citation type="journal article" date="1997" name="Nucleic Acids Res.">
        <title>tRNAscan-SE: a program for improved detection of transfer RNA genes in genomic sequence.</title>
        <authorList>
            <person name="Lowe T.M."/>
            <person name="Eddy S.R."/>
        </authorList>
    </citation>
    <scope>NUCLEOTIDE SEQUENCE [LARGE SCALE GENOMIC DNA]</scope>
</reference>
<dbReference type="PROSITE" id="PS00135">
    <property type="entry name" value="TRYPSIN_SER"/>
    <property type="match status" value="1"/>
</dbReference>
<dbReference type="InterPro" id="IPR018114">
    <property type="entry name" value="TRYPSIN_HIS"/>
</dbReference>
<evidence type="ECO:0000313" key="6">
    <source>
        <dbReference type="RefSeq" id="XP_017868664.1"/>
    </source>
</evidence>
<dbReference type="InterPro" id="IPR043504">
    <property type="entry name" value="Peptidase_S1_PA_chymotrypsin"/>
</dbReference>
<reference evidence="5" key="2">
    <citation type="journal article" date="2016" name="G3 (Bethesda)">
        <title>Genome Evolution in Three Species of Cactophilic Drosophila.</title>
        <authorList>
            <person name="Sanchez-Flores A."/>
            <person name="Penazola F."/>
            <person name="Carpinteyro-Ponce J."/>
            <person name="Nazario-Yepiz N."/>
            <person name="Abreu-Goodger C."/>
            <person name="Machado C.A."/>
            <person name="Markow T.A."/>
        </authorList>
    </citation>
    <scope>NUCLEOTIDE SEQUENCE [LARGE SCALE GENOMIC DNA]</scope>
</reference>
<dbReference type="PROSITE" id="PS50240">
    <property type="entry name" value="TRYPSIN_DOM"/>
    <property type="match status" value="1"/>
</dbReference>
<keyword evidence="2" id="KW-0378">Hydrolase</keyword>